<dbReference type="SUPFAM" id="SSF57884">
    <property type="entry name" value="Ada DNA repair protein, N-terminal domain (N-Ada 10)"/>
    <property type="match status" value="1"/>
</dbReference>
<dbReference type="PANTHER" id="PTHR33607">
    <property type="entry name" value="ENDONUCLEASE-1"/>
    <property type="match status" value="1"/>
</dbReference>
<comment type="similarity">
    <text evidence="1">Belongs to the EndA/NucM nuclease family.</text>
</comment>
<gene>
    <name evidence="8" type="ORF">MU846_14175</name>
</gene>
<evidence type="ECO:0000313" key="8">
    <source>
        <dbReference type="EMBL" id="MCK0538855.1"/>
    </source>
</evidence>
<dbReference type="EMBL" id="JALKII010000017">
    <property type="protein sequence ID" value="MCK0538855.1"/>
    <property type="molecule type" value="Genomic_DNA"/>
</dbReference>
<dbReference type="Proteomes" id="UP001165524">
    <property type="component" value="Unassembled WGS sequence"/>
</dbReference>
<evidence type="ECO:0000256" key="6">
    <source>
        <dbReference type="SAM" id="SignalP"/>
    </source>
</evidence>
<evidence type="ECO:0000313" key="9">
    <source>
        <dbReference type="Proteomes" id="UP001165524"/>
    </source>
</evidence>
<organism evidence="8 9">
    <name type="scientific">Alcanivorax quisquiliarum</name>
    <dbReference type="NCBI Taxonomy" id="2933565"/>
    <lineage>
        <taxon>Bacteria</taxon>
        <taxon>Pseudomonadati</taxon>
        <taxon>Pseudomonadota</taxon>
        <taxon>Gammaproteobacteria</taxon>
        <taxon>Oceanospirillales</taxon>
        <taxon>Alcanivoracaceae</taxon>
        <taxon>Alcanivorax</taxon>
    </lineage>
</organism>
<accession>A0ABT0EAH7</accession>
<keyword evidence="8" id="KW-0255">Endonuclease</keyword>
<evidence type="ECO:0000256" key="5">
    <source>
        <dbReference type="SAM" id="MobiDB-lite"/>
    </source>
</evidence>
<feature type="domain" description="Ada DNA repair metal-binding" evidence="7">
    <location>
        <begin position="266"/>
        <end position="309"/>
    </location>
</feature>
<proteinExistence type="inferred from homology"/>
<name>A0ABT0EAH7_9GAMM</name>
<sequence length="310" mass="34700">MLLLRLALLCSALLPAALLAAPQDFGRAKVEARQHVYHDRNEIGDAYCGCTWQWAGRSGGRVDLAGCGYRIRAQPNRAQRIEWEHIVPASSFGRQRQCWQQGGRAHCTATDPVFSAMEADLHNLTPVVGEVNADRSNYDFGMLPGVPPRHGQCDVRVDFAGRTMQPPAAFRGQIARTYFYMADRYDLRLAPAQQRLLMAWHRQHPVSAWERERNQRIQVRMGHGNLFVTGEREWQLHHRNSREGLISSLPSATTPPVSAQPAPAHGNRNSRIYHLPDCPGYTAMADRNRVLFTSAAAAEAAGYRKALNCP</sequence>
<feature type="chain" id="PRO_5045525755" evidence="6">
    <location>
        <begin position="21"/>
        <end position="310"/>
    </location>
</feature>
<dbReference type="RefSeq" id="WP_246953881.1">
    <property type="nucleotide sequence ID" value="NZ_JALKII010000017.1"/>
</dbReference>
<keyword evidence="9" id="KW-1185">Reference proteome</keyword>
<keyword evidence="3" id="KW-0378">Hydrolase</keyword>
<comment type="caution">
    <text evidence="8">The sequence shown here is derived from an EMBL/GenBank/DDBJ whole genome shotgun (WGS) entry which is preliminary data.</text>
</comment>
<dbReference type="Pfam" id="PF02805">
    <property type="entry name" value="Ada_Zn_binding"/>
    <property type="match status" value="1"/>
</dbReference>
<dbReference type="InterPro" id="IPR004026">
    <property type="entry name" value="Ada_DNA_repair_Zn-bd"/>
</dbReference>
<keyword evidence="4" id="KW-0010">Activator</keyword>
<reference evidence="8" key="1">
    <citation type="submission" date="2022-04" db="EMBL/GenBank/DDBJ databases">
        <title>Alcanivorax sp. CY1518 draft genome sequence.</title>
        <authorList>
            <person name="Zhao G."/>
            <person name="An M."/>
        </authorList>
    </citation>
    <scope>NUCLEOTIDE SEQUENCE</scope>
    <source>
        <strain evidence="8">CY1518</strain>
    </source>
</reference>
<keyword evidence="2" id="KW-0540">Nuclease</keyword>
<dbReference type="SUPFAM" id="SSF54060">
    <property type="entry name" value="His-Me finger endonucleases"/>
    <property type="match status" value="1"/>
</dbReference>
<dbReference type="InterPro" id="IPR007346">
    <property type="entry name" value="Endonuclease-I"/>
</dbReference>
<dbReference type="GO" id="GO:0004519">
    <property type="term" value="F:endonuclease activity"/>
    <property type="evidence" value="ECO:0007669"/>
    <property type="project" value="UniProtKB-KW"/>
</dbReference>
<dbReference type="Gene3D" id="3.40.10.10">
    <property type="entry name" value="DNA Methylphosphotriester Repair Domain"/>
    <property type="match status" value="1"/>
</dbReference>
<evidence type="ECO:0000256" key="3">
    <source>
        <dbReference type="ARBA" id="ARBA00022801"/>
    </source>
</evidence>
<dbReference type="InterPro" id="IPR035451">
    <property type="entry name" value="Ada-like_dom_sf"/>
</dbReference>
<keyword evidence="6" id="KW-0732">Signal</keyword>
<evidence type="ECO:0000256" key="1">
    <source>
        <dbReference type="ARBA" id="ARBA00006429"/>
    </source>
</evidence>
<dbReference type="PANTHER" id="PTHR33607:SF2">
    <property type="entry name" value="ENDONUCLEASE-1"/>
    <property type="match status" value="1"/>
</dbReference>
<feature type="signal peptide" evidence="6">
    <location>
        <begin position="1"/>
        <end position="20"/>
    </location>
</feature>
<protein>
    <submittedName>
        <fullName evidence="8">Endonuclease</fullName>
    </submittedName>
</protein>
<evidence type="ECO:0000256" key="4">
    <source>
        <dbReference type="ARBA" id="ARBA00023159"/>
    </source>
</evidence>
<dbReference type="InterPro" id="IPR044925">
    <property type="entry name" value="His-Me_finger_sf"/>
</dbReference>
<evidence type="ECO:0000259" key="7">
    <source>
        <dbReference type="Pfam" id="PF02805"/>
    </source>
</evidence>
<dbReference type="Pfam" id="PF04231">
    <property type="entry name" value="Endonuclease_1"/>
    <property type="match status" value="1"/>
</dbReference>
<feature type="compositionally biased region" description="Polar residues" evidence="5">
    <location>
        <begin position="248"/>
        <end position="257"/>
    </location>
</feature>
<evidence type="ECO:0000256" key="2">
    <source>
        <dbReference type="ARBA" id="ARBA00022722"/>
    </source>
</evidence>
<feature type="region of interest" description="Disordered" evidence="5">
    <location>
        <begin position="246"/>
        <end position="268"/>
    </location>
</feature>